<sequence>MSTSLLRAPRAPTEQLCLESTKILAKLQLVVEFKHWLDHTRDSYLHRNEPPFKILFDCFAVGASLGVLLDLLGSPAPSHLSVDVETFDFQLGMPDRERFFASFIQRVHFLEIQGKLRYGEVLRIEDLFGGTSSGFMKVLKTVQRLLDALQATYPGLYVFPNPTFTQLERRDIVMELVDTERAHVSYLQLILVCTLFAFDAWNCPVYREGWVQDSAATLSCASNFMQSTLEPLVINDNRLRQYHDRVLKDMEAMLLRMERSDFNWDAENWLQIFGFDNPVNRTNIAATYRSLSVNYLDLFEVLQEQKKTIESSLTGNIQILLDVLSILPARIADYCAWLQAILDCTLPSLPVLPTSSSFSSSPSCFDTVCTTLYRMSQISSAIDEMSWQIRSIQASRILKQRAFHWNASIDPSQLGNLLVDDQLKVYEADLGTGPKPKPKDEDAKTYQVFLFETMLLCCLEEQKLQKHRRNGSGSGSRSTRKGDVELDPHAQKTGTAYSTLASWTEWTRNSWSSWGRQRRGLEDGNGQGVEMGSQQQQNGNGSAKTNAARNPEHDPGSRQSSTKSDDDEGHLPRYPIRSWELGSALRKKTPLNLVYAIPTAWMKVLRIDEELFSLDWGDNEGVGEKYTLKLSYSSIDQSDQWLSVLEGFVDEVVDVFADEHLSNQLRESLDGSSIYEIGTDILDDDGFYIPGRRYSRPRPWSLIGRKGPYSESSSMHQQKLFESTELLLSPDMLPELFSPKSHRSTISAEHGLMSPLALVPLDDKQEHEHVRDSGVGLMSPLELPPSSAYDGKAQRVVDLTGRVEKIGRFAEAYGGFADVWKGLWKDVHGHERTVAVKVLRSRIGDPKMDDTVQKRLARELAVWKQLDHPNIISLYGTVSGFGMYVSMVCPWLDNGSVTRYMERCGDILSMPDRLQILVEVAEGLAYLHSHDIVHGDLSGANVLINDEGRACLCDFGLSSFIADFESVTMYSTISGAIRWADAFLYKMQIEEDQVPKPTPCNDIYSFGSVTLEILSGRIPYHYVRNDAQVLIELHKGNKPRRPATLFVTDTQWDFIQKCWDEPHKRPDAIEVSKEVKELCYRASLEYRRWTS</sequence>
<dbReference type="InterPro" id="IPR011993">
    <property type="entry name" value="PH-like_dom_sf"/>
</dbReference>
<dbReference type="InterPro" id="IPR000719">
    <property type="entry name" value="Prot_kinase_dom"/>
</dbReference>
<dbReference type="PANTHER" id="PTHR44329">
    <property type="entry name" value="SERINE/THREONINE-PROTEIN KINASE TNNI3K-RELATED"/>
    <property type="match status" value="1"/>
</dbReference>
<feature type="region of interest" description="Disordered" evidence="1">
    <location>
        <begin position="466"/>
        <end position="493"/>
    </location>
</feature>
<dbReference type="Gene3D" id="1.10.510.10">
    <property type="entry name" value="Transferase(Phosphotransferase) domain 1"/>
    <property type="match status" value="1"/>
</dbReference>
<dbReference type="GO" id="GO:0004674">
    <property type="term" value="F:protein serine/threonine kinase activity"/>
    <property type="evidence" value="ECO:0007669"/>
    <property type="project" value="TreeGrafter"/>
</dbReference>
<organism evidence="3 4">
    <name type="scientific">Tetrapyrgos nigripes</name>
    <dbReference type="NCBI Taxonomy" id="182062"/>
    <lineage>
        <taxon>Eukaryota</taxon>
        <taxon>Fungi</taxon>
        <taxon>Dikarya</taxon>
        <taxon>Basidiomycota</taxon>
        <taxon>Agaricomycotina</taxon>
        <taxon>Agaricomycetes</taxon>
        <taxon>Agaricomycetidae</taxon>
        <taxon>Agaricales</taxon>
        <taxon>Marasmiineae</taxon>
        <taxon>Marasmiaceae</taxon>
        <taxon>Tetrapyrgos</taxon>
    </lineage>
</organism>
<dbReference type="InterPro" id="IPR001245">
    <property type="entry name" value="Ser-Thr/Tyr_kinase_cat_dom"/>
</dbReference>
<gene>
    <name evidence="3" type="ORF">D9758_014334</name>
</gene>
<dbReference type="SUPFAM" id="SSF56112">
    <property type="entry name" value="Protein kinase-like (PK-like)"/>
    <property type="match status" value="1"/>
</dbReference>
<dbReference type="InterPro" id="IPR008266">
    <property type="entry name" value="Tyr_kinase_AS"/>
</dbReference>
<dbReference type="OrthoDB" id="6718656at2759"/>
<comment type="caution">
    <text evidence="3">The sequence shown here is derived from an EMBL/GenBank/DDBJ whole genome shotgun (WGS) entry which is preliminary data.</text>
</comment>
<dbReference type="PROSITE" id="PS50011">
    <property type="entry name" value="PROTEIN_KINASE_DOM"/>
    <property type="match status" value="1"/>
</dbReference>
<dbReference type="GO" id="GO:0005524">
    <property type="term" value="F:ATP binding"/>
    <property type="evidence" value="ECO:0007669"/>
    <property type="project" value="InterPro"/>
</dbReference>
<reference evidence="3 4" key="1">
    <citation type="journal article" date="2020" name="ISME J.">
        <title>Uncovering the hidden diversity of litter-decomposition mechanisms in mushroom-forming fungi.</title>
        <authorList>
            <person name="Floudas D."/>
            <person name="Bentzer J."/>
            <person name="Ahren D."/>
            <person name="Johansson T."/>
            <person name="Persson P."/>
            <person name="Tunlid A."/>
        </authorList>
    </citation>
    <scope>NUCLEOTIDE SEQUENCE [LARGE SCALE GENOMIC DNA]</scope>
    <source>
        <strain evidence="3 4">CBS 291.85</strain>
    </source>
</reference>
<name>A0A8H5CC15_9AGAR</name>
<protein>
    <recommendedName>
        <fullName evidence="2">Protein kinase domain-containing protein</fullName>
    </recommendedName>
</protein>
<dbReference type="Proteomes" id="UP000559256">
    <property type="component" value="Unassembled WGS sequence"/>
</dbReference>
<dbReference type="SUPFAM" id="SSF48065">
    <property type="entry name" value="DBL homology domain (DH-domain)"/>
    <property type="match status" value="1"/>
</dbReference>
<feature type="domain" description="Protein kinase" evidence="2">
    <location>
        <begin position="805"/>
        <end position="1078"/>
    </location>
</feature>
<evidence type="ECO:0000256" key="1">
    <source>
        <dbReference type="SAM" id="MobiDB-lite"/>
    </source>
</evidence>
<proteinExistence type="predicted"/>
<dbReference type="InterPro" id="IPR035899">
    <property type="entry name" value="DBL_dom_sf"/>
</dbReference>
<evidence type="ECO:0000259" key="2">
    <source>
        <dbReference type="PROSITE" id="PS50011"/>
    </source>
</evidence>
<dbReference type="PROSITE" id="PS00109">
    <property type="entry name" value="PROTEIN_KINASE_TYR"/>
    <property type="match status" value="1"/>
</dbReference>
<dbReference type="AlphaFoldDB" id="A0A8H5CC15"/>
<dbReference type="InterPro" id="IPR051681">
    <property type="entry name" value="Ser/Thr_Kinases-Pseudokinases"/>
</dbReference>
<dbReference type="Gene3D" id="1.20.900.10">
    <property type="entry name" value="Dbl homology (DH) domain"/>
    <property type="match status" value="1"/>
</dbReference>
<dbReference type="Pfam" id="PF07714">
    <property type="entry name" value="PK_Tyr_Ser-Thr"/>
    <property type="match status" value="1"/>
</dbReference>
<accession>A0A8H5CC15</accession>
<feature type="compositionally biased region" description="Low complexity" evidence="1">
    <location>
        <begin position="532"/>
        <end position="542"/>
    </location>
</feature>
<evidence type="ECO:0000313" key="3">
    <source>
        <dbReference type="EMBL" id="KAF5337988.1"/>
    </source>
</evidence>
<feature type="compositionally biased region" description="Basic and acidic residues" evidence="1">
    <location>
        <begin position="480"/>
        <end position="490"/>
    </location>
</feature>
<dbReference type="Pfam" id="PF15411">
    <property type="entry name" value="PH_10"/>
    <property type="match status" value="1"/>
</dbReference>
<dbReference type="Gene3D" id="2.30.29.30">
    <property type="entry name" value="Pleckstrin-homology domain (PH domain)/Phosphotyrosine-binding domain (PTB)"/>
    <property type="match status" value="1"/>
</dbReference>
<feature type="region of interest" description="Disordered" evidence="1">
    <location>
        <begin position="515"/>
        <end position="573"/>
    </location>
</feature>
<dbReference type="InterPro" id="IPR011009">
    <property type="entry name" value="Kinase-like_dom_sf"/>
</dbReference>
<dbReference type="EMBL" id="JAACJM010000202">
    <property type="protein sequence ID" value="KAF5337988.1"/>
    <property type="molecule type" value="Genomic_DNA"/>
</dbReference>
<keyword evidence="4" id="KW-1185">Reference proteome</keyword>
<evidence type="ECO:0000313" key="4">
    <source>
        <dbReference type="Proteomes" id="UP000559256"/>
    </source>
</evidence>